<name>A0ACA9P445_9GLOM</name>
<evidence type="ECO:0000313" key="2">
    <source>
        <dbReference type="Proteomes" id="UP000789860"/>
    </source>
</evidence>
<proteinExistence type="predicted"/>
<comment type="caution">
    <text evidence="1">The sequence shown here is derived from an EMBL/GenBank/DDBJ whole genome shotgun (WGS) entry which is preliminary data.</text>
</comment>
<keyword evidence="2" id="KW-1185">Reference proteome</keyword>
<sequence>MDEIKTKIDVIEMLVDEDNTDLIDAIDKLKEAHITVQETFQNYQNTVEALTLLNLQLEIDKTYYKTSLFDSNKNFLEEWTLDLLNEFYNYFPNQYKVYFENIIVKEI</sequence>
<dbReference type="EMBL" id="CAJVPM010034823">
    <property type="protein sequence ID" value="CAG8688282.1"/>
    <property type="molecule type" value="Genomic_DNA"/>
</dbReference>
<feature type="non-terminal residue" evidence="1">
    <location>
        <position position="107"/>
    </location>
</feature>
<accession>A0ACA9P445</accession>
<gene>
    <name evidence="1" type="ORF">SCALOS_LOCUS10027</name>
</gene>
<dbReference type="Proteomes" id="UP000789860">
    <property type="component" value="Unassembled WGS sequence"/>
</dbReference>
<protein>
    <submittedName>
        <fullName evidence="1">4294_t:CDS:1</fullName>
    </submittedName>
</protein>
<reference evidence="1" key="1">
    <citation type="submission" date="2021-06" db="EMBL/GenBank/DDBJ databases">
        <authorList>
            <person name="Kallberg Y."/>
            <person name="Tangrot J."/>
            <person name="Rosling A."/>
        </authorList>
    </citation>
    <scope>NUCLEOTIDE SEQUENCE</scope>
    <source>
        <strain evidence="1">AU212A</strain>
    </source>
</reference>
<organism evidence="1 2">
    <name type="scientific">Scutellospora calospora</name>
    <dbReference type="NCBI Taxonomy" id="85575"/>
    <lineage>
        <taxon>Eukaryota</taxon>
        <taxon>Fungi</taxon>
        <taxon>Fungi incertae sedis</taxon>
        <taxon>Mucoromycota</taxon>
        <taxon>Glomeromycotina</taxon>
        <taxon>Glomeromycetes</taxon>
        <taxon>Diversisporales</taxon>
        <taxon>Gigasporaceae</taxon>
        <taxon>Scutellospora</taxon>
    </lineage>
</organism>
<evidence type="ECO:0000313" key="1">
    <source>
        <dbReference type="EMBL" id="CAG8688282.1"/>
    </source>
</evidence>